<reference evidence="1" key="1">
    <citation type="journal article" date="2014" name="Int. J. Syst. Evol. Microbiol.">
        <title>Complete genome sequence of Corynebacterium casei LMG S-19264T (=DSM 44701T), isolated from a smear-ripened cheese.</title>
        <authorList>
            <consortium name="US DOE Joint Genome Institute (JGI-PGF)"/>
            <person name="Walter F."/>
            <person name="Albersmeier A."/>
            <person name="Kalinowski J."/>
            <person name="Ruckert C."/>
        </authorList>
    </citation>
    <scope>NUCLEOTIDE SEQUENCE</scope>
    <source>
        <strain evidence="1">JCM 17251</strain>
    </source>
</reference>
<comment type="caution">
    <text evidence="1">The sequence shown here is derived from an EMBL/GenBank/DDBJ whole genome shotgun (WGS) entry which is preliminary data.</text>
</comment>
<dbReference type="EMBL" id="BMOS01000001">
    <property type="protein sequence ID" value="GGN49767.1"/>
    <property type="molecule type" value="Genomic_DNA"/>
</dbReference>
<dbReference type="InterPro" id="IPR009384">
    <property type="entry name" value="SwrD-like"/>
</dbReference>
<dbReference type="PANTHER" id="PTHR39185">
    <property type="entry name" value="SWARMING MOTILITY PROTEIN SWRD"/>
    <property type="match status" value="1"/>
</dbReference>
<keyword evidence="2" id="KW-1185">Reference proteome</keyword>
<evidence type="ECO:0000313" key="2">
    <source>
        <dbReference type="Proteomes" id="UP000624041"/>
    </source>
</evidence>
<protein>
    <recommendedName>
        <fullName evidence="3">Flagellar protein FlbD</fullName>
    </recommendedName>
</protein>
<name>A0A917XS75_9BACI</name>
<dbReference type="PANTHER" id="PTHR39185:SF1">
    <property type="entry name" value="SWARMING MOTILITY PROTEIN SWRD"/>
    <property type="match status" value="1"/>
</dbReference>
<organism evidence="1 2">
    <name type="scientific">Oceanobacillus indicireducens</name>
    <dbReference type="NCBI Taxonomy" id="1004261"/>
    <lineage>
        <taxon>Bacteria</taxon>
        <taxon>Bacillati</taxon>
        <taxon>Bacillota</taxon>
        <taxon>Bacilli</taxon>
        <taxon>Bacillales</taxon>
        <taxon>Bacillaceae</taxon>
        <taxon>Oceanobacillus</taxon>
    </lineage>
</organism>
<sequence length="72" mass="8186">MIELKKLNDESFALNAILIEQVQALPDTTITLINGKKVIVQNTVAEVLHLIKMFYKEIGLQEVYKQVGDQNE</sequence>
<dbReference type="Pfam" id="PF06289">
    <property type="entry name" value="FlbD"/>
    <property type="match status" value="1"/>
</dbReference>
<accession>A0A917XS75</accession>
<reference evidence="1" key="2">
    <citation type="submission" date="2020-09" db="EMBL/GenBank/DDBJ databases">
        <authorList>
            <person name="Sun Q."/>
            <person name="Ohkuma M."/>
        </authorList>
    </citation>
    <scope>NUCLEOTIDE SEQUENCE</scope>
    <source>
        <strain evidence="1">JCM 17251</strain>
    </source>
</reference>
<evidence type="ECO:0008006" key="3">
    <source>
        <dbReference type="Google" id="ProtNLM"/>
    </source>
</evidence>
<proteinExistence type="predicted"/>
<evidence type="ECO:0000313" key="1">
    <source>
        <dbReference type="EMBL" id="GGN49767.1"/>
    </source>
</evidence>
<dbReference type="AlphaFoldDB" id="A0A917XS75"/>
<dbReference type="Proteomes" id="UP000624041">
    <property type="component" value="Unassembled WGS sequence"/>
</dbReference>
<gene>
    <name evidence="1" type="primary">ylzI</name>
    <name evidence="1" type="ORF">GCM10007971_02690</name>
</gene>
<dbReference type="RefSeq" id="WP_188855725.1">
    <property type="nucleotide sequence ID" value="NZ_BMOS01000001.1"/>
</dbReference>